<sequence length="315" mass="36159">MKKITKLPVDARKQKILDVLFEDPVIAQALTQINVFVIDHYPDGMRITNSFKGQAGQSSHDAFTWIELVHPEDRARVRSEWERVVLGHEDFFESEYRYMIRGEYRWILIKGSMISRTSDRGPELYIAVDRDITEERRLRQLLEEERALLAQLVIRDEFLNILNRRYLETKQSHFFRNDGQTPVAVLVLDIDNFKQLNTRLTHHGGDMVLQAVVGAIQTCLGRLDILARYGGDEFALVFPQSSFEYAHDMAEQILGAVSKVEIPKISDMTISASIGLVHGNPVEGQDFWSYFEEADELLLLAKKLGKAQIQSKLLP</sequence>
<dbReference type="EMBL" id="CP070273">
    <property type="protein sequence ID" value="QRV22393.1"/>
    <property type="molecule type" value="Genomic_DNA"/>
</dbReference>
<dbReference type="SUPFAM" id="SSF55073">
    <property type="entry name" value="Nucleotide cyclase"/>
    <property type="match status" value="1"/>
</dbReference>
<dbReference type="InterPro" id="IPR050469">
    <property type="entry name" value="Diguanylate_Cyclase"/>
</dbReference>
<dbReference type="SMART" id="SM00267">
    <property type="entry name" value="GGDEF"/>
    <property type="match status" value="1"/>
</dbReference>
<keyword evidence="6" id="KW-1185">Reference proteome</keyword>
<feature type="domain" description="GGDEF" evidence="4">
    <location>
        <begin position="181"/>
        <end position="314"/>
    </location>
</feature>
<dbReference type="InterPro" id="IPR029787">
    <property type="entry name" value="Nucleotide_cyclase"/>
</dbReference>
<gene>
    <name evidence="5" type="ORF">JSY38_09860</name>
</gene>
<proteinExistence type="predicted"/>
<dbReference type="RefSeq" id="WP_205113103.1">
    <property type="nucleotide sequence ID" value="NZ_CP070273.1"/>
</dbReference>
<dbReference type="SUPFAM" id="SSF55785">
    <property type="entry name" value="PYP-like sensor domain (PAS domain)"/>
    <property type="match status" value="1"/>
</dbReference>
<dbReference type="Proteomes" id="UP000644167">
    <property type="component" value="Chromosome"/>
</dbReference>
<dbReference type="SMART" id="SM00086">
    <property type="entry name" value="PAC"/>
    <property type="match status" value="1"/>
</dbReference>
<name>A0ABX7IJ85_9GAMM</name>
<organism evidence="5 6">
    <name type="scientific">Marinomonas foliarum</name>
    <dbReference type="NCBI Taxonomy" id="491950"/>
    <lineage>
        <taxon>Bacteria</taxon>
        <taxon>Pseudomonadati</taxon>
        <taxon>Pseudomonadota</taxon>
        <taxon>Gammaproteobacteria</taxon>
        <taxon>Oceanospirillales</taxon>
        <taxon>Oceanospirillaceae</taxon>
        <taxon>Marinomonas</taxon>
    </lineage>
</organism>
<feature type="domain" description="PAC" evidence="3">
    <location>
        <begin position="90"/>
        <end position="144"/>
    </location>
</feature>
<dbReference type="PANTHER" id="PTHR45138:SF9">
    <property type="entry name" value="DIGUANYLATE CYCLASE DGCM-RELATED"/>
    <property type="match status" value="1"/>
</dbReference>
<dbReference type="PANTHER" id="PTHR45138">
    <property type="entry name" value="REGULATORY COMPONENTS OF SENSORY TRANSDUCTION SYSTEM"/>
    <property type="match status" value="1"/>
</dbReference>
<dbReference type="InterPro" id="IPR000160">
    <property type="entry name" value="GGDEF_dom"/>
</dbReference>
<evidence type="ECO:0000256" key="1">
    <source>
        <dbReference type="ARBA" id="ARBA00012528"/>
    </source>
</evidence>
<dbReference type="InterPro" id="IPR000700">
    <property type="entry name" value="PAS-assoc_C"/>
</dbReference>
<evidence type="ECO:0000313" key="6">
    <source>
        <dbReference type="Proteomes" id="UP000644167"/>
    </source>
</evidence>
<dbReference type="InterPro" id="IPR035965">
    <property type="entry name" value="PAS-like_dom_sf"/>
</dbReference>
<dbReference type="EC" id="2.7.7.65" evidence="1"/>
<dbReference type="InterPro" id="IPR000014">
    <property type="entry name" value="PAS"/>
</dbReference>
<reference evidence="5 6" key="1">
    <citation type="submission" date="2021-02" db="EMBL/GenBank/DDBJ databases">
        <title>The genome of Marinomonas foliarum JZW.</title>
        <authorList>
            <person name="Sun M."/>
        </authorList>
    </citation>
    <scope>NUCLEOTIDE SEQUENCE [LARGE SCALE GENOMIC DNA]</scope>
    <source>
        <strain evidence="5 6">JZW</strain>
    </source>
</reference>
<dbReference type="CDD" id="cd00130">
    <property type="entry name" value="PAS"/>
    <property type="match status" value="1"/>
</dbReference>
<dbReference type="Gene3D" id="3.30.70.270">
    <property type="match status" value="1"/>
</dbReference>
<dbReference type="Gene3D" id="3.30.450.20">
    <property type="entry name" value="PAS domain"/>
    <property type="match status" value="1"/>
</dbReference>
<evidence type="ECO:0000259" key="4">
    <source>
        <dbReference type="PROSITE" id="PS50887"/>
    </source>
</evidence>
<dbReference type="Pfam" id="PF00990">
    <property type="entry name" value="GGDEF"/>
    <property type="match status" value="1"/>
</dbReference>
<evidence type="ECO:0000256" key="2">
    <source>
        <dbReference type="ARBA" id="ARBA00034247"/>
    </source>
</evidence>
<dbReference type="InterPro" id="IPR001610">
    <property type="entry name" value="PAC"/>
</dbReference>
<dbReference type="PROSITE" id="PS50887">
    <property type="entry name" value="GGDEF"/>
    <property type="match status" value="1"/>
</dbReference>
<comment type="catalytic activity">
    <reaction evidence="2">
        <text>2 GTP = 3',3'-c-di-GMP + 2 diphosphate</text>
        <dbReference type="Rhea" id="RHEA:24898"/>
        <dbReference type="ChEBI" id="CHEBI:33019"/>
        <dbReference type="ChEBI" id="CHEBI:37565"/>
        <dbReference type="ChEBI" id="CHEBI:58805"/>
        <dbReference type="EC" id="2.7.7.65"/>
    </reaction>
</comment>
<dbReference type="InterPro" id="IPR043128">
    <property type="entry name" value="Rev_trsase/Diguanyl_cyclase"/>
</dbReference>
<dbReference type="InterPro" id="IPR013655">
    <property type="entry name" value="PAS_fold_3"/>
</dbReference>
<dbReference type="PROSITE" id="PS50113">
    <property type="entry name" value="PAC"/>
    <property type="match status" value="1"/>
</dbReference>
<evidence type="ECO:0000313" key="5">
    <source>
        <dbReference type="EMBL" id="QRV22393.1"/>
    </source>
</evidence>
<protein>
    <recommendedName>
        <fullName evidence="1">diguanylate cyclase</fullName>
        <ecNumber evidence="1">2.7.7.65</ecNumber>
    </recommendedName>
</protein>
<dbReference type="NCBIfam" id="TIGR00254">
    <property type="entry name" value="GGDEF"/>
    <property type="match status" value="1"/>
</dbReference>
<accession>A0ABX7IJ85</accession>
<dbReference type="NCBIfam" id="TIGR00229">
    <property type="entry name" value="sensory_box"/>
    <property type="match status" value="1"/>
</dbReference>
<dbReference type="Pfam" id="PF08447">
    <property type="entry name" value="PAS_3"/>
    <property type="match status" value="1"/>
</dbReference>
<dbReference type="CDD" id="cd01949">
    <property type="entry name" value="GGDEF"/>
    <property type="match status" value="1"/>
</dbReference>
<evidence type="ECO:0000259" key="3">
    <source>
        <dbReference type="PROSITE" id="PS50113"/>
    </source>
</evidence>